<dbReference type="EMBL" id="JAIWYP010000004">
    <property type="protein sequence ID" value="KAH3831805.1"/>
    <property type="molecule type" value="Genomic_DNA"/>
</dbReference>
<keyword evidence="3" id="KW-1185">Reference proteome</keyword>
<organism evidence="2 3">
    <name type="scientific">Dreissena polymorpha</name>
    <name type="common">Zebra mussel</name>
    <name type="synonym">Mytilus polymorpha</name>
    <dbReference type="NCBI Taxonomy" id="45954"/>
    <lineage>
        <taxon>Eukaryota</taxon>
        <taxon>Metazoa</taxon>
        <taxon>Spiralia</taxon>
        <taxon>Lophotrochozoa</taxon>
        <taxon>Mollusca</taxon>
        <taxon>Bivalvia</taxon>
        <taxon>Autobranchia</taxon>
        <taxon>Heteroconchia</taxon>
        <taxon>Euheterodonta</taxon>
        <taxon>Imparidentia</taxon>
        <taxon>Neoheterodontei</taxon>
        <taxon>Myida</taxon>
        <taxon>Dreissenoidea</taxon>
        <taxon>Dreissenidae</taxon>
        <taxon>Dreissena</taxon>
    </lineage>
</organism>
<name>A0A9D4HB64_DREPO</name>
<evidence type="ECO:0000256" key="1">
    <source>
        <dbReference type="SAM" id="MobiDB-lite"/>
    </source>
</evidence>
<feature type="compositionally biased region" description="Basic residues" evidence="1">
    <location>
        <begin position="1"/>
        <end position="12"/>
    </location>
</feature>
<sequence length="61" mass="7428">MRRKKQEKRQRRMNQSDMTTEELLDSPTFKKFSMCLEQILDSAEEINFGSFDPRKCLFLYM</sequence>
<accession>A0A9D4HB64</accession>
<reference evidence="2" key="1">
    <citation type="journal article" date="2019" name="bioRxiv">
        <title>The Genome of the Zebra Mussel, Dreissena polymorpha: A Resource for Invasive Species Research.</title>
        <authorList>
            <person name="McCartney M.A."/>
            <person name="Auch B."/>
            <person name="Kono T."/>
            <person name="Mallez S."/>
            <person name="Zhang Y."/>
            <person name="Obille A."/>
            <person name="Becker A."/>
            <person name="Abrahante J.E."/>
            <person name="Garbe J."/>
            <person name="Badalamenti J.P."/>
            <person name="Herman A."/>
            <person name="Mangelson H."/>
            <person name="Liachko I."/>
            <person name="Sullivan S."/>
            <person name="Sone E.D."/>
            <person name="Koren S."/>
            <person name="Silverstein K.A.T."/>
            <person name="Beckman K.B."/>
            <person name="Gohl D.M."/>
        </authorList>
    </citation>
    <scope>NUCLEOTIDE SEQUENCE</scope>
    <source>
        <strain evidence="2">Duluth1</strain>
        <tissue evidence="2">Whole animal</tissue>
    </source>
</reference>
<feature type="region of interest" description="Disordered" evidence="1">
    <location>
        <begin position="1"/>
        <end position="20"/>
    </location>
</feature>
<protein>
    <submittedName>
        <fullName evidence="2">Uncharacterized protein</fullName>
    </submittedName>
</protein>
<evidence type="ECO:0000313" key="2">
    <source>
        <dbReference type="EMBL" id="KAH3831805.1"/>
    </source>
</evidence>
<dbReference type="AlphaFoldDB" id="A0A9D4HB64"/>
<proteinExistence type="predicted"/>
<reference evidence="2" key="2">
    <citation type="submission" date="2020-11" db="EMBL/GenBank/DDBJ databases">
        <authorList>
            <person name="McCartney M.A."/>
            <person name="Auch B."/>
            <person name="Kono T."/>
            <person name="Mallez S."/>
            <person name="Becker A."/>
            <person name="Gohl D.M."/>
            <person name="Silverstein K.A.T."/>
            <person name="Koren S."/>
            <person name="Bechman K.B."/>
            <person name="Herman A."/>
            <person name="Abrahante J.E."/>
            <person name="Garbe J."/>
        </authorList>
    </citation>
    <scope>NUCLEOTIDE SEQUENCE</scope>
    <source>
        <strain evidence="2">Duluth1</strain>
        <tissue evidence="2">Whole animal</tissue>
    </source>
</reference>
<evidence type="ECO:0000313" key="3">
    <source>
        <dbReference type="Proteomes" id="UP000828390"/>
    </source>
</evidence>
<gene>
    <name evidence="2" type="ORF">DPMN_105076</name>
</gene>
<comment type="caution">
    <text evidence="2">The sequence shown here is derived from an EMBL/GenBank/DDBJ whole genome shotgun (WGS) entry which is preliminary data.</text>
</comment>
<dbReference type="Proteomes" id="UP000828390">
    <property type="component" value="Unassembled WGS sequence"/>
</dbReference>